<dbReference type="EC" id="6.3.4.21" evidence="5"/>
<accession>A0A9Q4GGY1</accession>
<dbReference type="Pfam" id="PF01729">
    <property type="entry name" value="QRPTase_C"/>
    <property type="match status" value="1"/>
</dbReference>
<dbReference type="InterPro" id="IPR002638">
    <property type="entry name" value="Quinolinate_PRibosylTrfase_C"/>
</dbReference>
<evidence type="ECO:0000256" key="2">
    <source>
        <dbReference type="SAM" id="MobiDB-lite"/>
    </source>
</evidence>
<proteinExistence type="predicted"/>
<dbReference type="EMBL" id="RKLV01000006">
    <property type="protein sequence ID" value="MCX2819217.1"/>
    <property type="molecule type" value="Genomic_DNA"/>
</dbReference>
<dbReference type="SUPFAM" id="SSF54675">
    <property type="entry name" value="Nicotinate/Quinolinate PRTase N-terminal domain-like"/>
    <property type="match status" value="1"/>
</dbReference>
<dbReference type="Gene3D" id="3.20.20.70">
    <property type="entry name" value="Aldolase class I"/>
    <property type="match status" value="1"/>
</dbReference>
<dbReference type="GO" id="GO:0004514">
    <property type="term" value="F:nicotinate-nucleotide diphosphorylase (carboxylating) activity"/>
    <property type="evidence" value="ECO:0007669"/>
    <property type="project" value="InterPro"/>
</dbReference>
<dbReference type="GO" id="GO:0009435">
    <property type="term" value="P:NAD+ biosynthetic process"/>
    <property type="evidence" value="ECO:0007669"/>
    <property type="project" value="InterPro"/>
</dbReference>
<feature type="domain" description="Quinolinate phosphoribosyl transferase N-terminal" evidence="4">
    <location>
        <begin position="20"/>
        <end position="109"/>
    </location>
</feature>
<dbReference type="Proteomes" id="UP001149411">
    <property type="component" value="Unassembled WGS sequence"/>
</dbReference>
<dbReference type="InterPro" id="IPR035809">
    <property type="entry name" value="NAPRTase_arc-type"/>
</dbReference>
<dbReference type="Pfam" id="PF02749">
    <property type="entry name" value="QRPTase_N"/>
    <property type="match status" value="1"/>
</dbReference>
<feature type="domain" description="Quinolinate phosphoribosyl transferase C-terminal" evidence="3">
    <location>
        <begin position="111"/>
        <end position="299"/>
    </location>
</feature>
<dbReference type="InterPro" id="IPR022412">
    <property type="entry name" value="Quinolinate_PRibosylTrfase_N"/>
</dbReference>
<dbReference type="CDD" id="cd01571">
    <property type="entry name" value="NAPRTase_B"/>
    <property type="match status" value="1"/>
</dbReference>
<keyword evidence="5" id="KW-0436">Ligase</keyword>
<sequence>MERRYDIVTPEEIDEGRATDAYFGRTETILEAEGIDPEVVADVGEEVETPHVFAGLKDVAHLLEGTDVDLYALPEGSVFERAPVMRIEGSYAGFGRYETAILGFICRASAVATATARIKAVAGDVPIVSFGTRREHPATAAMIERSAHIGGADGVSHIAGAEAVGLEAAGTMPHALVISMRDQESAWKAYDEHIDDEVPRIMLCDTYEDEKKEAVEAAELLGDALDSVRLDTTGSRRGDMREIVEEVRWELDLRGYDDVGIFVSGGMGLEEVAELRDVVDGFGVGGSIASVPPVDFSLDIVEVDGEPAGKRGERSGRKEVYRDEEGEHVVPADETDETDYVRVLEDGESVHGFGMEDARGRVLSSLDLIEGHVADA</sequence>
<evidence type="ECO:0000313" key="6">
    <source>
        <dbReference type="Proteomes" id="UP001149411"/>
    </source>
</evidence>
<comment type="caution">
    <text evidence="5">The sequence shown here is derived from an EMBL/GenBank/DDBJ whole genome shotgun (WGS) entry which is preliminary data.</text>
</comment>
<dbReference type="RefSeq" id="WP_266087287.1">
    <property type="nucleotide sequence ID" value="NZ_RKLV01000006.1"/>
</dbReference>
<evidence type="ECO:0000256" key="1">
    <source>
        <dbReference type="ARBA" id="ARBA00022679"/>
    </source>
</evidence>
<organism evidence="5 6">
    <name type="scientific">Halorutilus salinus</name>
    <dbReference type="NCBI Taxonomy" id="2487751"/>
    <lineage>
        <taxon>Archaea</taxon>
        <taxon>Methanobacteriati</taxon>
        <taxon>Methanobacteriota</taxon>
        <taxon>Stenosarchaea group</taxon>
        <taxon>Halobacteria</taxon>
        <taxon>Halorutilales</taxon>
        <taxon>Halorutilaceae</taxon>
        <taxon>Halorutilus</taxon>
    </lineage>
</organism>
<reference evidence="5" key="1">
    <citation type="submission" date="2022-09" db="EMBL/GenBank/DDBJ databases">
        <title>Haloadaptaus new haloarchaeum isolated from saline soil.</title>
        <authorList>
            <person name="Duran-Viseras A."/>
            <person name="Sanchez-Porro C."/>
            <person name="Ventosa A."/>
        </authorList>
    </citation>
    <scope>NUCLEOTIDE SEQUENCE</scope>
    <source>
        <strain evidence="5">F3-133</strain>
    </source>
</reference>
<keyword evidence="5" id="KW-0328">Glycosyltransferase</keyword>
<name>A0A9Q4GGY1_9EURY</name>
<dbReference type="SUPFAM" id="SSF51690">
    <property type="entry name" value="Nicotinate/Quinolinate PRTase C-terminal domain-like"/>
    <property type="match status" value="1"/>
</dbReference>
<dbReference type="InterPro" id="IPR037128">
    <property type="entry name" value="Quinolinate_PRibosylTase_N_sf"/>
</dbReference>
<keyword evidence="1" id="KW-0808">Transferase</keyword>
<evidence type="ECO:0000313" key="5">
    <source>
        <dbReference type="EMBL" id="MCX2819217.1"/>
    </source>
</evidence>
<feature type="region of interest" description="Disordered" evidence="2">
    <location>
        <begin position="307"/>
        <end position="328"/>
    </location>
</feature>
<protein>
    <submittedName>
        <fullName evidence="5">Nicotinate phosphoribosyltransferase</fullName>
        <ecNumber evidence="5">6.3.4.21</ecNumber>
    </submittedName>
</protein>
<evidence type="ECO:0000259" key="4">
    <source>
        <dbReference type="Pfam" id="PF02749"/>
    </source>
</evidence>
<dbReference type="InterPro" id="IPR036068">
    <property type="entry name" value="Nicotinate_pribotase-like_C"/>
</dbReference>
<dbReference type="InterPro" id="IPR013785">
    <property type="entry name" value="Aldolase_TIM"/>
</dbReference>
<dbReference type="NCBIfam" id="NF006415">
    <property type="entry name" value="PRK08662.1"/>
    <property type="match status" value="1"/>
</dbReference>
<dbReference type="PANTHER" id="PTHR43202">
    <property type="entry name" value="NICOTINATE-NUCLEOTIDE PYROPHOSPHORYLASE"/>
    <property type="match status" value="1"/>
</dbReference>
<dbReference type="Gene3D" id="3.90.1170.20">
    <property type="entry name" value="Quinolinate phosphoribosyl transferase, N-terminal domain"/>
    <property type="match status" value="1"/>
</dbReference>
<evidence type="ECO:0000259" key="3">
    <source>
        <dbReference type="Pfam" id="PF01729"/>
    </source>
</evidence>
<dbReference type="AlphaFoldDB" id="A0A9Q4GGY1"/>
<gene>
    <name evidence="5" type="ORF">EGH25_07610</name>
</gene>
<dbReference type="GO" id="GO:0004516">
    <property type="term" value="F:nicotinate phosphoribosyltransferase activity"/>
    <property type="evidence" value="ECO:0007669"/>
    <property type="project" value="UniProtKB-EC"/>
</dbReference>
<keyword evidence="6" id="KW-1185">Reference proteome</keyword>
<dbReference type="InterPro" id="IPR053190">
    <property type="entry name" value="NAPRTase-like"/>
</dbReference>
<dbReference type="PANTHER" id="PTHR43202:SF1">
    <property type="entry name" value="NICOTINATE PHOSPHORIBOSYLTRANSFERASE"/>
    <property type="match status" value="1"/>
</dbReference>